<dbReference type="SMART" id="SM00054">
    <property type="entry name" value="EFh"/>
    <property type="match status" value="2"/>
</dbReference>
<dbReference type="SUPFAM" id="SSF47473">
    <property type="entry name" value="EF-hand"/>
    <property type="match status" value="1"/>
</dbReference>
<dbReference type="InterPro" id="IPR011992">
    <property type="entry name" value="EF-hand-dom_pair"/>
</dbReference>
<protein>
    <submittedName>
        <fullName evidence="4">EFh-containing protein</fullName>
    </submittedName>
</protein>
<dbReference type="InterPro" id="IPR002048">
    <property type="entry name" value="EF_hand_dom"/>
</dbReference>
<evidence type="ECO:0000259" key="2">
    <source>
        <dbReference type="PROSITE" id="PS50031"/>
    </source>
</evidence>
<proteinExistence type="predicted"/>
<dbReference type="EMBL" id="JAPCXC010000003">
    <property type="protein sequence ID" value="KAJ1613357.1"/>
    <property type="molecule type" value="Genomic_DNA"/>
</dbReference>
<sequence length="388" mass="44871">MSFRPGDRDVPSNFTDEELVCYETWYSIIQRLNNKYPELSDLSSNHDIPKFGIATARFLNTSGIPNDVLHDIWQIVDVNNEGVLNISEFGNACRLVSFYQHENLLPKPQIVTRIPNKFAYFNISKFWDDAEKGVHVGQISKCNTNEILDSYFSDISHISACLKRFKVLSERNGGFLDSRAIFDVYIDSKLSRAELKKIWSFSDIDEDGWISAAEFIIFNTLVKVSVERNVKIDSEISKRSMVLIINQIIGMDRVATDVCHEDNFVLGEGNSFQLPSNNGLKELNCEIERLKNEINDFKLAKDVFKCYKDNDDLQIIKLNERKLKLVAEHKDILQTLNSKYSEIIKNRDLINYLYQDIKFLKETNNILSRLDLQKFINKKSDKLHSNTN</sequence>
<dbReference type="GO" id="GO:0005886">
    <property type="term" value="C:plasma membrane"/>
    <property type="evidence" value="ECO:0007669"/>
    <property type="project" value="TreeGrafter"/>
</dbReference>
<dbReference type="GO" id="GO:0006897">
    <property type="term" value="P:endocytosis"/>
    <property type="evidence" value="ECO:0007669"/>
    <property type="project" value="TreeGrafter"/>
</dbReference>
<feature type="domain" description="EF-hand" evidence="3">
    <location>
        <begin position="190"/>
        <end position="225"/>
    </location>
</feature>
<dbReference type="PROSITE" id="PS00018">
    <property type="entry name" value="EF_HAND_1"/>
    <property type="match status" value="2"/>
</dbReference>
<dbReference type="GO" id="GO:0016197">
    <property type="term" value="P:endosomal transport"/>
    <property type="evidence" value="ECO:0007669"/>
    <property type="project" value="TreeGrafter"/>
</dbReference>
<feature type="domain" description="EH" evidence="2">
    <location>
        <begin position="32"/>
        <end position="111"/>
    </location>
</feature>
<dbReference type="Proteomes" id="UP001067231">
    <property type="component" value="Unassembled WGS sequence"/>
</dbReference>
<dbReference type="GO" id="GO:0005737">
    <property type="term" value="C:cytoplasm"/>
    <property type="evidence" value="ECO:0007669"/>
    <property type="project" value="TreeGrafter"/>
</dbReference>
<dbReference type="Gene3D" id="1.10.238.10">
    <property type="entry name" value="EF-hand"/>
    <property type="match status" value="2"/>
</dbReference>
<accession>A0A9D5DJ79</accession>
<gene>
    <name evidence="4" type="ORF">OJ253_197</name>
</gene>
<name>A0A9D5DJ79_9CRYT</name>
<evidence type="ECO:0000259" key="3">
    <source>
        <dbReference type="PROSITE" id="PS50222"/>
    </source>
</evidence>
<evidence type="ECO:0000256" key="1">
    <source>
        <dbReference type="ARBA" id="ARBA00022837"/>
    </source>
</evidence>
<reference evidence="4" key="1">
    <citation type="submission" date="2022-10" db="EMBL/GenBank/DDBJ databases">
        <title>Adaptive evolution leads to modifications in subtelomeric GC content in a zoonotic Cryptosporidium species.</title>
        <authorList>
            <person name="Li J."/>
            <person name="Feng Y."/>
            <person name="Xiao L."/>
        </authorList>
    </citation>
    <scope>NUCLEOTIDE SEQUENCE</scope>
    <source>
        <strain evidence="4">33844</strain>
    </source>
</reference>
<dbReference type="OrthoDB" id="524326at2759"/>
<keyword evidence="1" id="KW-0106">Calcium</keyword>
<organism evidence="4">
    <name type="scientific">Cryptosporidium canis</name>
    <dbReference type="NCBI Taxonomy" id="195482"/>
    <lineage>
        <taxon>Eukaryota</taxon>
        <taxon>Sar</taxon>
        <taxon>Alveolata</taxon>
        <taxon>Apicomplexa</taxon>
        <taxon>Conoidasida</taxon>
        <taxon>Coccidia</taxon>
        <taxon>Eucoccidiorida</taxon>
        <taxon>Eimeriorina</taxon>
        <taxon>Cryptosporidiidae</taxon>
        <taxon>Cryptosporidium</taxon>
    </lineage>
</organism>
<dbReference type="PANTHER" id="PTHR11216:SF174">
    <property type="entry name" value="GH06923P"/>
    <property type="match status" value="1"/>
</dbReference>
<dbReference type="PROSITE" id="PS50031">
    <property type="entry name" value="EH"/>
    <property type="match status" value="1"/>
</dbReference>
<dbReference type="AlphaFoldDB" id="A0A9D5DJ79"/>
<dbReference type="GO" id="GO:0005509">
    <property type="term" value="F:calcium ion binding"/>
    <property type="evidence" value="ECO:0007669"/>
    <property type="project" value="InterPro"/>
</dbReference>
<dbReference type="Pfam" id="PF12763">
    <property type="entry name" value="EH"/>
    <property type="match status" value="2"/>
</dbReference>
<feature type="domain" description="EF-hand" evidence="3">
    <location>
        <begin position="64"/>
        <end position="99"/>
    </location>
</feature>
<dbReference type="InterPro" id="IPR000261">
    <property type="entry name" value="EH_dom"/>
</dbReference>
<dbReference type="PANTHER" id="PTHR11216">
    <property type="entry name" value="EH DOMAIN"/>
    <property type="match status" value="1"/>
</dbReference>
<evidence type="ECO:0000313" key="4">
    <source>
        <dbReference type="EMBL" id="KAJ1613357.1"/>
    </source>
</evidence>
<dbReference type="PROSITE" id="PS50222">
    <property type="entry name" value="EF_HAND_2"/>
    <property type="match status" value="2"/>
</dbReference>
<dbReference type="InterPro" id="IPR018247">
    <property type="entry name" value="EF_Hand_1_Ca_BS"/>
</dbReference>
<comment type="caution">
    <text evidence="4">The sequence shown here is derived from an EMBL/GenBank/DDBJ whole genome shotgun (WGS) entry which is preliminary data.</text>
</comment>